<sequence>MVAQKQALTLLLAFSFIFKSSLADNGAGIPVYWGQDTREGSLRDACNSPNYNHVILSCLNAFGCGRNPAWNFAAHCSPSNYCNNLEQEIQYCQKVKSIKVLLSNGGAIGDYSLCSPQDAQNFADYLYHNFLSGQYGRLGNVVLDGIDFHIEDPRSNLYYDDLAQAIKAYSTIDRKIYVAASPRCPFPDRYLDAAIRTGHFDYIYVQFYDNPSCEYFAGNTANLFRSRDSWTSSVQPSNTVFLGLPANLGASLGCGYIPPNELINTFLPYVKKASNYGGVALSNRYWDIQTNPSYSDQIKPYISKSA</sequence>
<organism evidence="1 2">
    <name type="scientific">Bauhinia variegata</name>
    <name type="common">Purple orchid tree</name>
    <name type="synonym">Phanera variegata</name>
    <dbReference type="NCBI Taxonomy" id="167791"/>
    <lineage>
        <taxon>Eukaryota</taxon>
        <taxon>Viridiplantae</taxon>
        <taxon>Streptophyta</taxon>
        <taxon>Embryophyta</taxon>
        <taxon>Tracheophyta</taxon>
        <taxon>Spermatophyta</taxon>
        <taxon>Magnoliopsida</taxon>
        <taxon>eudicotyledons</taxon>
        <taxon>Gunneridae</taxon>
        <taxon>Pentapetalae</taxon>
        <taxon>rosids</taxon>
        <taxon>fabids</taxon>
        <taxon>Fabales</taxon>
        <taxon>Fabaceae</taxon>
        <taxon>Cercidoideae</taxon>
        <taxon>Cercideae</taxon>
        <taxon>Bauhiniinae</taxon>
        <taxon>Bauhinia</taxon>
    </lineage>
</organism>
<reference evidence="1 2" key="1">
    <citation type="journal article" date="2022" name="DNA Res.">
        <title>Chromosomal-level genome assembly of the orchid tree Bauhinia variegata (Leguminosae; Cercidoideae) supports the allotetraploid origin hypothesis of Bauhinia.</title>
        <authorList>
            <person name="Zhong Y."/>
            <person name="Chen Y."/>
            <person name="Zheng D."/>
            <person name="Pang J."/>
            <person name="Liu Y."/>
            <person name="Luo S."/>
            <person name="Meng S."/>
            <person name="Qian L."/>
            <person name="Wei D."/>
            <person name="Dai S."/>
            <person name="Zhou R."/>
        </authorList>
    </citation>
    <scope>NUCLEOTIDE SEQUENCE [LARGE SCALE GENOMIC DNA]</scope>
    <source>
        <strain evidence="1">BV-YZ2020</strain>
    </source>
</reference>
<protein>
    <submittedName>
        <fullName evidence="1">Uncharacterized protein</fullName>
    </submittedName>
</protein>
<dbReference type="EMBL" id="CM039429">
    <property type="protein sequence ID" value="KAI4348020.1"/>
    <property type="molecule type" value="Genomic_DNA"/>
</dbReference>
<dbReference type="Proteomes" id="UP000828941">
    <property type="component" value="Chromosome 4"/>
</dbReference>
<proteinExistence type="predicted"/>
<name>A0ACB9PNC8_BAUVA</name>
<accession>A0ACB9PNC8</accession>
<evidence type="ECO:0000313" key="1">
    <source>
        <dbReference type="EMBL" id="KAI4348020.1"/>
    </source>
</evidence>
<comment type="caution">
    <text evidence="1">The sequence shown here is derived from an EMBL/GenBank/DDBJ whole genome shotgun (WGS) entry which is preliminary data.</text>
</comment>
<keyword evidence="2" id="KW-1185">Reference proteome</keyword>
<evidence type="ECO:0000313" key="2">
    <source>
        <dbReference type="Proteomes" id="UP000828941"/>
    </source>
</evidence>
<gene>
    <name evidence="1" type="ORF">L6164_008783</name>
</gene>